<dbReference type="PANTHER" id="PTHR43719:SF28">
    <property type="entry name" value="PEROXIDE STRESS-ACTIVATED HISTIDINE KINASE MAK1-RELATED"/>
    <property type="match status" value="1"/>
</dbReference>
<comment type="catalytic activity">
    <reaction evidence="1">
        <text>ATP + protein L-histidine = ADP + protein N-phospho-L-histidine.</text>
        <dbReference type="EC" id="2.7.13.3"/>
    </reaction>
</comment>
<name>A0A4Q1RHB2_9FIRM</name>
<reference evidence="5 6" key="1">
    <citation type="submission" date="2019-01" db="EMBL/GenBank/DDBJ databases">
        <title>Blautia sp. nov. KGMB01111 isolated human feces.</title>
        <authorList>
            <person name="Park J.-E."/>
            <person name="Kim J.-S."/>
            <person name="Park S.-H."/>
        </authorList>
    </citation>
    <scope>NUCLEOTIDE SEQUENCE [LARGE SCALE GENOMIC DNA]</scope>
    <source>
        <strain evidence="5 6">KGMB01111</strain>
    </source>
</reference>
<dbReference type="InterPro" id="IPR036097">
    <property type="entry name" value="HisK_dim/P_sf"/>
</dbReference>
<keyword evidence="5" id="KW-0808">Transferase</keyword>
<dbReference type="AlphaFoldDB" id="A0A4Q1RHB2"/>
<dbReference type="OrthoDB" id="9807021at2"/>
<evidence type="ECO:0000256" key="3">
    <source>
        <dbReference type="ARBA" id="ARBA00022553"/>
    </source>
</evidence>
<dbReference type="Proteomes" id="UP000290106">
    <property type="component" value="Unassembled WGS sequence"/>
</dbReference>
<dbReference type="InterPro" id="IPR013655">
    <property type="entry name" value="PAS_fold_3"/>
</dbReference>
<dbReference type="Pfam" id="PF08447">
    <property type="entry name" value="PAS_3"/>
    <property type="match status" value="1"/>
</dbReference>
<dbReference type="Gene3D" id="3.30.450.20">
    <property type="entry name" value="PAS domain"/>
    <property type="match status" value="1"/>
</dbReference>
<dbReference type="CDD" id="cd00082">
    <property type="entry name" value="HisKA"/>
    <property type="match status" value="1"/>
</dbReference>
<sequence length="293" mass="33484">MRICGWKNKEDAATYLTKYWGEIRLENHEDKEKLLLLRKTEDSVKYYFTIGPGTENEKKVLAESKSLLGRHGGMVLISTFVDVTQIINLQTDKATLTDENTELQQARDAVQMILNSGSYICTYDLDGKLLNIKFSDALRKLYGYTDQKDAPDTWEMWLQGAHPDDREYVAKAFTEALAQEKLANEAKTAFLARMFHDIRTSMNGIQGLIEINEKQADDTELTKKNRRKAKIAADHLLSLINDALQLSKLEDPNIELSYEPFKILAMTNDVVTIIGHCKPCICRFAFKMMYPGR</sequence>
<dbReference type="Gene3D" id="1.10.287.130">
    <property type="match status" value="1"/>
</dbReference>
<protein>
    <recommendedName>
        <fullName evidence="2">histidine kinase</fullName>
        <ecNumber evidence="2">2.7.13.3</ecNumber>
    </recommendedName>
</protein>
<dbReference type="EMBL" id="SDKC01000001">
    <property type="protein sequence ID" value="RXS75054.1"/>
    <property type="molecule type" value="Genomic_DNA"/>
</dbReference>
<dbReference type="SMART" id="SM00388">
    <property type="entry name" value="HisKA"/>
    <property type="match status" value="1"/>
</dbReference>
<organism evidence="5 6">
    <name type="scientific">Blautia faecicola</name>
    <dbReference type="NCBI Taxonomy" id="2509240"/>
    <lineage>
        <taxon>Bacteria</taxon>
        <taxon>Bacillati</taxon>
        <taxon>Bacillota</taxon>
        <taxon>Clostridia</taxon>
        <taxon>Lachnospirales</taxon>
        <taxon>Lachnospiraceae</taxon>
        <taxon>Blautia</taxon>
    </lineage>
</organism>
<dbReference type="InterPro" id="IPR003661">
    <property type="entry name" value="HisK_dim/P_dom"/>
</dbReference>
<evidence type="ECO:0000313" key="5">
    <source>
        <dbReference type="EMBL" id="RXS75054.1"/>
    </source>
</evidence>
<dbReference type="SUPFAM" id="SSF47384">
    <property type="entry name" value="Homodimeric domain of signal transducing histidine kinase"/>
    <property type="match status" value="1"/>
</dbReference>
<evidence type="ECO:0000256" key="1">
    <source>
        <dbReference type="ARBA" id="ARBA00000085"/>
    </source>
</evidence>
<evidence type="ECO:0000256" key="2">
    <source>
        <dbReference type="ARBA" id="ARBA00012438"/>
    </source>
</evidence>
<accession>A0A4Q1RHB2</accession>
<dbReference type="InterPro" id="IPR000014">
    <property type="entry name" value="PAS"/>
</dbReference>
<gene>
    <name evidence="5" type="ORF">ETP43_07370</name>
</gene>
<dbReference type="Pfam" id="PF00512">
    <property type="entry name" value="HisKA"/>
    <property type="match status" value="1"/>
</dbReference>
<evidence type="ECO:0000313" key="6">
    <source>
        <dbReference type="Proteomes" id="UP000290106"/>
    </source>
</evidence>
<dbReference type="PANTHER" id="PTHR43719">
    <property type="entry name" value="TWO-COMPONENT HISTIDINE KINASE"/>
    <property type="match status" value="1"/>
</dbReference>
<evidence type="ECO:0000259" key="4">
    <source>
        <dbReference type="PROSITE" id="PS50112"/>
    </source>
</evidence>
<dbReference type="EC" id="2.7.13.3" evidence="2"/>
<keyword evidence="3" id="KW-0597">Phosphoprotein</keyword>
<comment type="caution">
    <text evidence="5">The sequence shown here is derived from an EMBL/GenBank/DDBJ whole genome shotgun (WGS) entry which is preliminary data.</text>
</comment>
<feature type="domain" description="PAS" evidence="4">
    <location>
        <begin position="105"/>
        <end position="180"/>
    </location>
</feature>
<dbReference type="PROSITE" id="PS50112">
    <property type="entry name" value="PAS"/>
    <property type="match status" value="1"/>
</dbReference>
<keyword evidence="6" id="KW-1185">Reference proteome</keyword>
<dbReference type="GO" id="GO:0000155">
    <property type="term" value="F:phosphorelay sensor kinase activity"/>
    <property type="evidence" value="ECO:0007669"/>
    <property type="project" value="InterPro"/>
</dbReference>
<dbReference type="RefSeq" id="WP_129257561.1">
    <property type="nucleotide sequence ID" value="NZ_SDKC01000001.1"/>
</dbReference>
<proteinExistence type="predicted"/>
<keyword evidence="5" id="KW-0418">Kinase</keyword>
<dbReference type="InterPro" id="IPR050956">
    <property type="entry name" value="2C_system_His_kinase"/>
</dbReference>